<comment type="caution">
    <text evidence="2">The sequence shown here is derived from an EMBL/GenBank/DDBJ whole genome shotgun (WGS) entry which is preliminary data.</text>
</comment>
<sequence>MTSSERLAQTRRKPPFLGIVRQLSQLRARPPILARRPIGVAASRAATTPPVGRPGPPPAPPKPTAIGKLSPALGAFQISGRIWPFDILFADLGRELSSGFMGSGE</sequence>
<proteinExistence type="predicted"/>
<organism evidence="2 3">
    <name type="scientific">Sphingomonas parapaucimobilis NBRC 15100</name>
    <dbReference type="NCBI Taxonomy" id="1219049"/>
    <lineage>
        <taxon>Bacteria</taxon>
        <taxon>Pseudomonadati</taxon>
        <taxon>Pseudomonadota</taxon>
        <taxon>Alphaproteobacteria</taxon>
        <taxon>Sphingomonadales</taxon>
        <taxon>Sphingomonadaceae</taxon>
        <taxon>Sphingomonas</taxon>
    </lineage>
</organism>
<evidence type="ECO:0000256" key="1">
    <source>
        <dbReference type="SAM" id="MobiDB-lite"/>
    </source>
</evidence>
<dbReference type="AlphaFoldDB" id="A0A0A1W5V4"/>
<gene>
    <name evidence="2" type="ORF">SP5_035_01230</name>
</gene>
<feature type="region of interest" description="Disordered" evidence="1">
    <location>
        <begin position="37"/>
        <end position="65"/>
    </location>
</feature>
<protein>
    <submittedName>
        <fullName evidence="2">Uncharacterized protein</fullName>
    </submittedName>
</protein>
<evidence type="ECO:0000313" key="3">
    <source>
        <dbReference type="Proteomes" id="UP000032305"/>
    </source>
</evidence>
<reference evidence="2 3" key="1">
    <citation type="submission" date="2014-11" db="EMBL/GenBank/DDBJ databases">
        <title>Whole genome shotgun sequence of Sphingomonas parapaucimobilis NBRC 15100.</title>
        <authorList>
            <person name="Katano-Makiyama Y."/>
            <person name="Hosoyama A."/>
            <person name="Hashimoto M."/>
            <person name="Hosoyama Y."/>
            <person name="Noguchi M."/>
            <person name="Numata M."/>
            <person name="Tsuchikane K."/>
            <person name="Hirakata S."/>
            <person name="Uohara A."/>
            <person name="Shimodaira J."/>
            <person name="Ohji S."/>
            <person name="Ichikawa N."/>
            <person name="Kimura A."/>
            <person name="Yamazoe A."/>
            <person name="Fujita N."/>
        </authorList>
    </citation>
    <scope>NUCLEOTIDE SEQUENCE [LARGE SCALE GENOMIC DNA]</scope>
    <source>
        <strain evidence="2 3">NBRC 15100</strain>
    </source>
</reference>
<keyword evidence="3" id="KW-1185">Reference proteome</keyword>
<dbReference type="Proteomes" id="UP000032305">
    <property type="component" value="Unassembled WGS sequence"/>
</dbReference>
<dbReference type="EMBL" id="BBPI01000035">
    <property type="protein sequence ID" value="GAM00723.1"/>
    <property type="molecule type" value="Genomic_DNA"/>
</dbReference>
<name>A0A0A1W5V4_9SPHN</name>
<accession>A0A0A1W5V4</accession>
<evidence type="ECO:0000313" key="2">
    <source>
        <dbReference type="EMBL" id="GAM00723.1"/>
    </source>
</evidence>
<feature type="compositionally biased region" description="Pro residues" evidence="1">
    <location>
        <begin position="51"/>
        <end position="63"/>
    </location>
</feature>